<evidence type="ECO:0000313" key="2">
    <source>
        <dbReference type="Proteomes" id="UP000467327"/>
    </source>
</evidence>
<keyword evidence="2" id="KW-1185">Reference proteome</keyword>
<name>A0AAD1HR77_9MYCO</name>
<accession>A0AAD1HR77</accession>
<dbReference type="AlphaFoldDB" id="A0AAD1HR77"/>
<organism evidence="1 2">
    <name type="scientific">Mycolicibacterium aichiense</name>
    <dbReference type="NCBI Taxonomy" id="1799"/>
    <lineage>
        <taxon>Bacteria</taxon>
        <taxon>Bacillati</taxon>
        <taxon>Actinomycetota</taxon>
        <taxon>Actinomycetes</taxon>
        <taxon>Mycobacteriales</taxon>
        <taxon>Mycobacteriaceae</taxon>
        <taxon>Mycolicibacterium</taxon>
    </lineage>
</organism>
<dbReference type="KEGG" id="maic:MAIC_42770"/>
<proteinExistence type="predicted"/>
<gene>
    <name evidence="1" type="ORF">MAIC_42770</name>
</gene>
<protein>
    <submittedName>
        <fullName evidence="1">Uncharacterized protein</fullName>
    </submittedName>
</protein>
<evidence type="ECO:0000313" key="1">
    <source>
        <dbReference type="EMBL" id="BBX09474.1"/>
    </source>
</evidence>
<dbReference type="RefSeq" id="WP_115321726.1">
    <property type="nucleotide sequence ID" value="NZ_AP022561.1"/>
</dbReference>
<sequence length="66" mass="7222">MTITTSVNQAKDDLDVALGEARRLDLLLPPLLSDLQRYVGSDNELAVIAHAVDTIHAKLRKVRASL</sequence>
<dbReference type="EMBL" id="AP022561">
    <property type="protein sequence ID" value="BBX09474.1"/>
    <property type="molecule type" value="Genomic_DNA"/>
</dbReference>
<reference evidence="1 2" key="1">
    <citation type="journal article" date="2019" name="Emerg. Microbes Infect.">
        <title>Comprehensive subspecies identification of 175 nontuberculous mycobacteria species based on 7547 genomic profiles.</title>
        <authorList>
            <person name="Matsumoto Y."/>
            <person name="Kinjo T."/>
            <person name="Motooka D."/>
            <person name="Nabeya D."/>
            <person name="Jung N."/>
            <person name="Uechi K."/>
            <person name="Horii T."/>
            <person name="Iida T."/>
            <person name="Fujita J."/>
            <person name="Nakamura S."/>
        </authorList>
    </citation>
    <scope>NUCLEOTIDE SEQUENCE [LARGE SCALE GENOMIC DNA]</scope>
    <source>
        <strain evidence="1 2">JCM 6376</strain>
    </source>
</reference>
<dbReference type="Proteomes" id="UP000467327">
    <property type="component" value="Chromosome"/>
</dbReference>